<evidence type="ECO:0000256" key="2">
    <source>
        <dbReference type="ARBA" id="ARBA00022448"/>
    </source>
</evidence>
<dbReference type="EMBL" id="UHIA01000004">
    <property type="protein sequence ID" value="SUO98294.1"/>
    <property type="molecule type" value="Genomic_DNA"/>
</dbReference>
<keyword evidence="3" id="KW-0249">Electron transport</keyword>
<name>A0A380N1C9_9GAMM</name>
<evidence type="ECO:0000256" key="9">
    <source>
        <dbReference type="PIRSR" id="PIRSR000077-4"/>
    </source>
</evidence>
<dbReference type="SUPFAM" id="SSF52833">
    <property type="entry name" value="Thioredoxin-like"/>
    <property type="match status" value="1"/>
</dbReference>
<feature type="site" description="Contributes to redox potential value" evidence="8">
    <location>
        <position position="33"/>
    </location>
</feature>
<dbReference type="Gene3D" id="3.40.30.10">
    <property type="entry name" value="Glutaredoxin"/>
    <property type="match status" value="1"/>
</dbReference>
<feature type="site" description="Contributes to redox potential value" evidence="8">
    <location>
        <position position="34"/>
    </location>
</feature>
<sequence>MSKPIEVNKADFKAQVLESDVPVLVDFWAPWCGPCRAVAPILEEMAQEYAGKLAIAKINVDDNNEISVQYGIRSIPTLLLFKNGQLVDTHIGLSARGKSELVEFVQPHLG</sequence>
<evidence type="ECO:0000313" key="12">
    <source>
        <dbReference type="Proteomes" id="UP000254575"/>
    </source>
</evidence>
<feature type="active site" description="Nucleophile" evidence="8">
    <location>
        <position position="35"/>
    </location>
</feature>
<feature type="active site" description="Nucleophile" evidence="8">
    <location>
        <position position="32"/>
    </location>
</feature>
<dbReference type="PIRSF" id="PIRSF000077">
    <property type="entry name" value="Thioredoxin"/>
    <property type="match status" value="1"/>
</dbReference>
<organism evidence="11 12">
    <name type="scientific">Suttonella indologenes</name>
    <dbReference type="NCBI Taxonomy" id="13276"/>
    <lineage>
        <taxon>Bacteria</taxon>
        <taxon>Pseudomonadati</taxon>
        <taxon>Pseudomonadota</taxon>
        <taxon>Gammaproteobacteria</taxon>
        <taxon>Cardiobacteriales</taxon>
        <taxon>Cardiobacteriaceae</taxon>
        <taxon>Suttonella</taxon>
    </lineage>
</organism>
<accession>A0A380N1C9</accession>
<evidence type="ECO:0000256" key="6">
    <source>
        <dbReference type="NCBIfam" id="TIGR01068"/>
    </source>
</evidence>
<proteinExistence type="inferred from homology"/>
<dbReference type="NCBIfam" id="TIGR01068">
    <property type="entry name" value="thioredoxin"/>
    <property type="match status" value="1"/>
</dbReference>
<feature type="domain" description="Thioredoxin" evidence="10">
    <location>
        <begin position="1"/>
        <end position="110"/>
    </location>
</feature>
<evidence type="ECO:0000256" key="8">
    <source>
        <dbReference type="PIRSR" id="PIRSR000077-1"/>
    </source>
</evidence>
<reference evidence="11 12" key="1">
    <citation type="submission" date="2018-06" db="EMBL/GenBank/DDBJ databases">
        <authorList>
            <consortium name="Pathogen Informatics"/>
            <person name="Doyle S."/>
        </authorList>
    </citation>
    <scope>NUCLEOTIDE SEQUENCE [LARGE SCALE GENOMIC DNA]</scope>
    <source>
        <strain evidence="11 12">NCTC10717</strain>
    </source>
</reference>
<keyword evidence="12" id="KW-1185">Reference proteome</keyword>
<keyword evidence="2" id="KW-0813">Transport</keyword>
<dbReference type="PANTHER" id="PTHR45663:SF11">
    <property type="entry name" value="GEO12009P1"/>
    <property type="match status" value="1"/>
</dbReference>
<dbReference type="CDD" id="cd02947">
    <property type="entry name" value="TRX_family"/>
    <property type="match status" value="1"/>
</dbReference>
<dbReference type="PROSITE" id="PS51352">
    <property type="entry name" value="THIOREDOXIN_2"/>
    <property type="match status" value="1"/>
</dbReference>
<evidence type="ECO:0000259" key="10">
    <source>
        <dbReference type="PROSITE" id="PS51352"/>
    </source>
</evidence>
<dbReference type="GO" id="GO:0045454">
    <property type="term" value="P:cell redox homeostasis"/>
    <property type="evidence" value="ECO:0007669"/>
    <property type="project" value="TreeGrafter"/>
</dbReference>
<dbReference type="Proteomes" id="UP000254575">
    <property type="component" value="Unassembled WGS sequence"/>
</dbReference>
<protein>
    <recommendedName>
        <fullName evidence="6 7">Thioredoxin</fullName>
    </recommendedName>
</protein>
<evidence type="ECO:0000313" key="11">
    <source>
        <dbReference type="EMBL" id="SUO98294.1"/>
    </source>
</evidence>
<dbReference type="AlphaFoldDB" id="A0A380N1C9"/>
<dbReference type="InterPro" id="IPR036249">
    <property type="entry name" value="Thioredoxin-like_sf"/>
</dbReference>
<dbReference type="Pfam" id="PF00085">
    <property type="entry name" value="Thioredoxin"/>
    <property type="match status" value="1"/>
</dbReference>
<feature type="site" description="Deprotonates C-terminal active site Cys" evidence="8">
    <location>
        <position position="26"/>
    </location>
</feature>
<evidence type="ECO:0000256" key="4">
    <source>
        <dbReference type="ARBA" id="ARBA00023157"/>
    </source>
</evidence>
<feature type="disulfide bond" description="Redox-active" evidence="9">
    <location>
        <begin position="32"/>
        <end position="35"/>
    </location>
</feature>
<dbReference type="PRINTS" id="PR00421">
    <property type="entry name" value="THIOREDOXIN"/>
</dbReference>
<dbReference type="InterPro" id="IPR013766">
    <property type="entry name" value="Thioredoxin_domain"/>
</dbReference>
<evidence type="ECO:0000256" key="5">
    <source>
        <dbReference type="ARBA" id="ARBA00023284"/>
    </source>
</evidence>
<evidence type="ECO:0000256" key="1">
    <source>
        <dbReference type="ARBA" id="ARBA00008987"/>
    </source>
</evidence>
<dbReference type="InterPro" id="IPR017937">
    <property type="entry name" value="Thioredoxin_CS"/>
</dbReference>
<gene>
    <name evidence="11" type="primary">trxA</name>
    <name evidence="11" type="ORF">NCTC10717_02036</name>
</gene>
<keyword evidence="4 9" id="KW-1015">Disulfide bond</keyword>
<dbReference type="PROSITE" id="PS00194">
    <property type="entry name" value="THIOREDOXIN_1"/>
    <property type="match status" value="1"/>
</dbReference>
<keyword evidence="5 9" id="KW-0676">Redox-active center</keyword>
<evidence type="ECO:0000256" key="7">
    <source>
        <dbReference type="PIRNR" id="PIRNR000077"/>
    </source>
</evidence>
<comment type="similarity">
    <text evidence="1 7">Belongs to the thioredoxin family.</text>
</comment>
<dbReference type="OrthoDB" id="9790390at2"/>
<dbReference type="RefSeq" id="WP_115219138.1">
    <property type="nucleotide sequence ID" value="NZ_UHIA01000004.1"/>
</dbReference>
<dbReference type="FunFam" id="3.40.30.10:FF:000001">
    <property type="entry name" value="Thioredoxin"/>
    <property type="match status" value="1"/>
</dbReference>
<evidence type="ECO:0000256" key="3">
    <source>
        <dbReference type="ARBA" id="ARBA00022982"/>
    </source>
</evidence>
<dbReference type="GO" id="GO:0005829">
    <property type="term" value="C:cytosol"/>
    <property type="evidence" value="ECO:0007669"/>
    <property type="project" value="TreeGrafter"/>
</dbReference>
<dbReference type="InterPro" id="IPR005746">
    <property type="entry name" value="Thioredoxin"/>
</dbReference>
<dbReference type="GO" id="GO:0015035">
    <property type="term" value="F:protein-disulfide reductase activity"/>
    <property type="evidence" value="ECO:0007669"/>
    <property type="project" value="UniProtKB-UniRule"/>
</dbReference>
<dbReference type="PANTHER" id="PTHR45663">
    <property type="entry name" value="GEO12009P1"/>
    <property type="match status" value="1"/>
</dbReference>